<protein>
    <submittedName>
        <fullName evidence="1">Uncharacterized protein</fullName>
    </submittedName>
</protein>
<dbReference type="GO" id="GO:0000184">
    <property type="term" value="P:nuclear-transcribed mRNA catabolic process, nonsense-mediated decay"/>
    <property type="evidence" value="ECO:0007669"/>
    <property type="project" value="TreeGrafter"/>
</dbReference>
<dbReference type="OrthoDB" id="10252707at2759"/>
<evidence type="ECO:0000313" key="2">
    <source>
        <dbReference type="Proteomes" id="UP000054047"/>
    </source>
</evidence>
<feature type="non-terminal residue" evidence="1">
    <location>
        <position position="1"/>
    </location>
</feature>
<dbReference type="InterPro" id="IPR027159">
    <property type="entry name" value="CBP80"/>
</dbReference>
<evidence type="ECO:0000313" key="1">
    <source>
        <dbReference type="EMBL" id="KIH42890.1"/>
    </source>
</evidence>
<dbReference type="PANTHER" id="PTHR12412:SF2">
    <property type="entry name" value="NUCLEAR CAP-BINDING PROTEIN SUBUNIT 1"/>
    <property type="match status" value="1"/>
</dbReference>
<accession>A0A0C2F2Y5</accession>
<dbReference type="Proteomes" id="UP000054047">
    <property type="component" value="Unassembled WGS sequence"/>
</dbReference>
<dbReference type="Gene3D" id="1.25.40.180">
    <property type="match status" value="1"/>
</dbReference>
<dbReference type="GO" id="GO:0005846">
    <property type="term" value="C:nuclear cap binding complex"/>
    <property type="evidence" value="ECO:0007669"/>
    <property type="project" value="InterPro"/>
</dbReference>
<dbReference type="AlphaFoldDB" id="A0A0C2F2Y5"/>
<gene>
    <name evidence="1" type="ORF">ANCDUO_27119</name>
</gene>
<dbReference type="GO" id="GO:0000339">
    <property type="term" value="F:RNA cap binding"/>
    <property type="evidence" value="ECO:0007669"/>
    <property type="project" value="InterPro"/>
</dbReference>
<dbReference type="PANTHER" id="PTHR12412">
    <property type="entry name" value="CAP BINDING PROTEIN"/>
    <property type="match status" value="1"/>
</dbReference>
<name>A0A0C2F2Y5_9BILA</name>
<reference evidence="1 2" key="1">
    <citation type="submission" date="2013-12" db="EMBL/GenBank/DDBJ databases">
        <title>Draft genome of the parsitic nematode Ancylostoma duodenale.</title>
        <authorList>
            <person name="Mitreva M."/>
        </authorList>
    </citation>
    <scope>NUCLEOTIDE SEQUENCE [LARGE SCALE GENOMIC DNA]</scope>
    <source>
        <strain evidence="1 2">Zhejiang</strain>
    </source>
</reference>
<keyword evidence="2" id="KW-1185">Reference proteome</keyword>
<dbReference type="GO" id="GO:0006406">
    <property type="term" value="P:mRNA export from nucleus"/>
    <property type="evidence" value="ECO:0007669"/>
    <property type="project" value="InterPro"/>
</dbReference>
<proteinExistence type="predicted"/>
<feature type="non-terminal residue" evidence="1">
    <location>
        <position position="91"/>
    </location>
</feature>
<sequence length="91" mass="10895">YEIDAKRRRGMPEYDEVERRLQNLIIRVDESSATSSLESNLESFCGLLEADLDKYRTKIIEIVTFWWIVEKLVSDLQEKLETEDYQRAMYI</sequence>
<dbReference type="GO" id="GO:0003729">
    <property type="term" value="F:mRNA binding"/>
    <property type="evidence" value="ECO:0007669"/>
    <property type="project" value="TreeGrafter"/>
</dbReference>
<dbReference type="EMBL" id="KN791308">
    <property type="protein sequence ID" value="KIH42890.1"/>
    <property type="molecule type" value="Genomic_DNA"/>
</dbReference>
<organism evidence="1 2">
    <name type="scientific">Ancylostoma duodenale</name>
    <dbReference type="NCBI Taxonomy" id="51022"/>
    <lineage>
        <taxon>Eukaryota</taxon>
        <taxon>Metazoa</taxon>
        <taxon>Ecdysozoa</taxon>
        <taxon>Nematoda</taxon>
        <taxon>Chromadorea</taxon>
        <taxon>Rhabditida</taxon>
        <taxon>Rhabditina</taxon>
        <taxon>Rhabditomorpha</taxon>
        <taxon>Strongyloidea</taxon>
        <taxon>Ancylostomatidae</taxon>
        <taxon>Ancylostomatinae</taxon>
        <taxon>Ancylostoma</taxon>
    </lineage>
</organism>
<dbReference type="GO" id="GO:0005634">
    <property type="term" value="C:nucleus"/>
    <property type="evidence" value="ECO:0007669"/>
    <property type="project" value="TreeGrafter"/>
</dbReference>